<evidence type="ECO:0000313" key="1">
    <source>
        <dbReference type="EMBL" id="MDQ4626957.1"/>
    </source>
</evidence>
<evidence type="ECO:0000313" key="2">
    <source>
        <dbReference type="Proteomes" id="UP001237592"/>
    </source>
</evidence>
<keyword evidence="2" id="KW-1185">Reference proteome</keyword>
<gene>
    <name evidence="1" type="ORF">RB624_13770</name>
</gene>
<reference evidence="1 2" key="1">
    <citation type="submission" date="2023-08" db="EMBL/GenBank/DDBJ databases">
        <title>Draft genome sequence of Janthinobacterium lividum.</title>
        <authorList>
            <person name="Chun B.H."/>
            <person name="Lee Y."/>
        </authorList>
    </citation>
    <scope>NUCLEOTIDE SEQUENCE [LARGE SCALE GENOMIC DNA]</scope>
    <source>
        <strain evidence="1 2">AMJK</strain>
    </source>
</reference>
<comment type="caution">
    <text evidence="1">The sequence shown here is derived from an EMBL/GenBank/DDBJ whole genome shotgun (WGS) entry which is preliminary data.</text>
</comment>
<dbReference type="Proteomes" id="UP001237592">
    <property type="component" value="Unassembled WGS sequence"/>
</dbReference>
<name>A0ABU0XTS8_9BURK</name>
<proteinExistence type="predicted"/>
<accession>A0ABU0XTS8</accession>
<dbReference type="EMBL" id="JAVFKP010000003">
    <property type="protein sequence ID" value="MDQ4626957.1"/>
    <property type="molecule type" value="Genomic_DNA"/>
</dbReference>
<organism evidence="1 2">
    <name type="scientific">Janthinobacterium lividum</name>
    <dbReference type="NCBI Taxonomy" id="29581"/>
    <lineage>
        <taxon>Bacteria</taxon>
        <taxon>Pseudomonadati</taxon>
        <taxon>Pseudomonadota</taxon>
        <taxon>Betaproteobacteria</taxon>
        <taxon>Burkholderiales</taxon>
        <taxon>Oxalobacteraceae</taxon>
        <taxon>Janthinobacterium</taxon>
    </lineage>
</organism>
<protein>
    <submittedName>
        <fullName evidence="1">Uncharacterized protein</fullName>
    </submittedName>
</protein>
<dbReference type="RefSeq" id="WP_307779392.1">
    <property type="nucleotide sequence ID" value="NZ_JAVFKP010000003.1"/>
</dbReference>
<sequence>MKLEIKLGIGAVLLVLFAYWVMQERRTSGEEPAVTPLEQRAIDGDGKAIAELRQEYLKKGEVSTANYWLYAGVLRGNAALVEEYAQRFAAMPEDRQAAQIQGIKTSSASPAQKQVLLERLGRN</sequence>